<dbReference type="Pfam" id="PF02627">
    <property type="entry name" value="CMD"/>
    <property type="match status" value="1"/>
</dbReference>
<gene>
    <name evidence="3" type="ORF">HGRIS_014093</name>
</gene>
<dbReference type="InterPro" id="IPR029032">
    <property type="entry name" value="AhpD-like"/>
</dbReference>
<name>A0ABR3JSK3_9AGAR</name>
<feature type="region of interest" description="Disordered" evidence="1">
    <location>
        <begin position="239"/>
        <end position="297"/>
    </location>
</feature>
<keyword evidence="4" id="KW-1185">Reference proteome</keyword>
<reference evidence="4" key="1">
    <citation type="submission" date="2024-06" db="EMBL/GenBank/DDBJ databases">
        <title>Multi-omics analyses provide insights into the biosynthesis of the anticancer antibiotic pleurotin in Hohenbuehelia grisea.</title>
        <authorList>
            <person name="Weaver J.A."/>
            <person name="Alberti F."/>
        </authorList>
    </citation>
    <scope>NUCLEOTIDE SEQUENCE [LARGE SCALE GENOMIC DNA]</scope>
    <source>
        <strain evidence="4">T-177</strain>
    </source>
</reference>
<protein>
    <recommendedName>
        <fullName evidence="2">Carboxymuconolactone decarboxylase-like domain-containing protein</fullName>
    </recommendedName>
</protein>
<organism evidence="3 4">
    <name type="scientific">Hohenbuehelia grisea</name>
    <dbReference type="NCBI Taxonomy" id="104357"/>
    <lineage>
        <taxon>Eukaryota</taxon>
        <taxon>Fungi</taxon>
        <taxon>Dikarya</taxon>
        <taxon>Basidiomycota</taxon>
        <taxon>Agaricomycotina</taxon>
        <taxon>Agaricomycetes</taxon>
        <taxon>Agaricomycetidae</taxon>
        <taxon>Agaricales</taxon>
        <taxon>Pleurotineae</taxon>
        <taxon>Pleurotaceae</taxon>
        <taxon>Hohenbuehelia</taxon>
    </lineage>
</organism>
<dbReference type="Proteomes" id="UP001556367">
    <property type="component" value="Unassembled WGS sequence"/>
</dbReference>
<accession>A0ABR3JSK3</accession>
<dbReference type="Gene3D" id="1.20.1290.10">
    <property type="entry name" value="AhpD-like"/>
    <property type="match status" value="1"/>
</dbReference>
<feature type="compositionally biased region" description="Polar residues" evidence="1">
    <location>
        <begin position="274"/>
        <end position="284"/>
    </location>
</feature>
<proteinExistence type="predicted"/>
<dbReference type="PANTHER" id="PTHR34846">
    <property type="entry name" value="4-CARBOXYMUCONOLACTONE DECARBOXYLASE FAMILY PROTEIN (AFU_ORTHOLOGUE AFUA_6G11590)"/>
    <property type="match status" value="1"/>
</dbReference>
<evidence type="ECO:0000259" key="2">
    <source>
        <dbReference type="Pfam" id="PF02627"/>
    </source>
</evidence>
<evidence type="ECO:0000313" key="3">
    <source>
        <dbReference type="EMBL" id="KAL0958771.1"/>
    </source>
</evidence>
<comment type="caution">
    <text evidence="3">The sequence shown here is derived from an EMBL/GenBank/DDBJ whole genome shotgun (WGS) entry which is preliminary data.</text>
</comment>
<dbReference type="SUPFAM" id="SSF69118">
    <property type="entry name" value="AhpD-like"/>
    <property type="match status" value="1"/>
</dbReference>
<dbReference type="InterPro" id="IPR003779">
    <property type="entry name" value="CMD-like"/>
</dbReference>
<dbReference type="EMBL" id="JASNQZ010000003">
    <property type="protein sequence ID" value="KAL0958771.1"/>
    <property type="molecule type" value="Genomic_DNA"/>
</dbReference>
<evidence type="ECO:0000313" key="4">
    <source>
        <dbReference type="Proteomes" id="UP001556367"/>
    </source>
</evidence>
<feature type="domain" description="Carboxymuconolactone decarboxylase-like" evidence="2">
    <location>
        <begin position="40"/>
        <end position="88"/>
    </location>
</feature>
<evidence type="ECO:0000256" key="1">
    <source>
        <dbReference type="SAM" id="MobiDB-lite"/>
    </source>
</evidence>
<dbReference type="PANTHER" id="PTHR34846:SF11">
    <property type="entry name" value="4-CARBOXYMUCONOLACTONE DECARBOXYLASE FAMILY PROTEIN (AFU_ORTHOLOGUE AFUA_6G11590)"/>
    <property type="match status" value="1"/>
</dbReference>
<sequence>MSSSRWGVWPLPRTGYVAHRRPYPQTTRRSRAYITRWNSFGALPGDVREIMILRVAARNKAAFEWIHHEPVARQSGVTTQQLQVVRDVDGELHPPLKEDLLTPLQSAALAYADASTTQVKVDAATTQRLLAALENSDTVRLSKEAGTDTTEEFLVEAAAVVATYNMVSRFLVSLDVAGMSDEPVPWPYDRKEIDVPLPAPSPSSGSAQTLRVVTYITSADAPWIILSIPSQVDHILNSADGLSTPEHGHERLREHRRYSRDTSSIVRKRELRRLQSSDIKSPTPVSRHAPKKGLLLI</sequence>